<keyword evidence="3" id="KW-0378">Hydrolase</keyword>
<dbReference type="Pfam" id="PF01546">
    <property type="entry name" value="Peptidase_M20"/>
    <property type="match status" value="1"/>
</dbReference>
<dbReference type="OrthoDB" id="6119954at2759"/>
<dbReference type="SUPFAM" id="SSF55031">
    <property type="entry name" value="Bacterial exopeptidase dimerisation domain"/>
    <property type="match status" value="1"/>
</dbReference>
<accession>A0A0L0SC55</accession>
<dbReference type="InterPro" id="IPR036264">
    <property type="entry name" value="Bact_exopeptidase_dim_dom"/>
</dbReference>
<dbReference type="STRING" id="578462.A0A0L0SC55"/>
<proteinExistence type="inferred from homology"/>
<dbReference type="eggNOG" id="ENOG502QQPD">
    <property type="taxonomic scope" value="Eukaryota"/>
</dbReference>
<dbReference type="AlphaFoldDB" id="A0A0L0SC55"/>
<protein>
    <submittedName>
        <fullName evidence="3">Amidohydrolase</fullName>
    </submittedName>
</protein>
<feature type="region of interest" description="Disordered" evidence="2">
    <location>
        <begin position="416"/>
        <end position="468"/>
    </location>
</feature>
<gene>
    <name evidence="3" type="ORF">AMAG_05456</name>
</gene>
<reference evidence="4" key="2">
    <citation type="submission" date="2009-11" db="EMBL/GenBank/DDBJ databases">
        <title>The Genome Sequence of Allomyces macrogynus strain ATCC 38327.</title>
        <authorList>
            <consortium name="The Broad Institute Genome Sequencing Platform"/>
            <person name="Russ C."/>
            <person name="Cuomo C."/>
            <person name="Shea T."/>
            <person name="Young S.K."/>
            <person name="Zeng Q."/>
            <person name="Koehrsen M."/>
            <person name="Haas B."/>
            <person name="Borodovsky M."/>
            <person name="Guigo R."/>
            <person name="Alvarado L."/>
            <person name="Berlin A."/>
            <person name="Borenstein D."/>
            <person name="Chen Z."/>
            <person name="Engels R."/>
            <person name="Freedman E."/>
            <person name="Gellesch M."/>
            <person name="Goldberg J."/>
            <person name="Griggs A."/>
            <person name="Gujja S."/>
            <person name="Heiman D."/>
            <person name="Hepburn T."/>
            <person name="Howarth C."/>
            <person name="Jen D."/>
            <person name="Larson L."/>
            <person name="Lewis B."/>
            <person name="Mehta T."/>
            <person name="Park D."/>
            <person name="Pearson M."/>
            <person name="Roberts A."/>
            <person name="Saif S."/>
            <person name="Shenoy N."/>
            <person name="Sisk P."/>
            <person name="Stolte C."/>
            <person name="Sykes S."/>
            <person name="Walk T."/>
            <person name="White J."/>
            <person name="Yandava C."/>
            <person name="Burger G."/>
            <person name="Gray M.W."/>
            <person name="Holland P.W.H."/>
            <person name="King N."/>
            <person name="Lang F.B.F."/>
            <person name="Roger A.J."/>
            <person name="Ruiz-Trillo I."/>
            <person name="Lander E."/>
            <person name="Nusbaum C."/>
        </authorList>
    </citation>
    <scope>NUCLEOTIDE SEQUENCE [LARGE SCALE GENOMIC DNA]</scope>
    <source>
        <strain evidence="4">ATCC 38327</strain>
    </source>
</reference>
<evidence type="ECO:0000313" key="4">
    <source>
        <dbReference type="Proteomes" id="UP000054350"/>
    </source>
</evidence>
<dbReference type="Proteomes" id="UP000054350">
    <property type="component" value="Unassembled WGS sequence"/>
</dbReference>
<organism evidence="3 4">
    <name type="scientific">Allomyces macrogynus (strain ATCC 38327)</name>
    <name type="common">Allomyces javanicus var. macrogynus</name>
    <dbReference type="NCBI Taxonomy" id="578462"/>
    <lineage>
        <taxon>Eukaryota</taxon>
        <taxon>Fungi</taxon>
        <taxon>Fungi incertae sedis</taxon>
        <taxon>Blastocladiomycota</taxon>
        <taxon>Blastocladiomycetes</taxon>
        <taxon>Blastocladiales</taxon>
        <taxon>Blastocladiaceae</taxon>
        <taxon>Allomyces</taxon>
    </lineage>
</organism>
<dbReference type="CDD" id="cd03887">
    <property type="entry name" value="M20_Acy1L2"/>
    <property type="match status" value="1"/>
</dbReference>
<comment type="similarity">
    <text evidence="1">Belongs to the peptidase M20A family.</text>
</comment>
<reference evidence="3 4" key="1">
    <citation type="submission" date="2009-11" db="EMBL/GenBank/DDBJ databases">
        <title>Annotation of Allomyces macrogynus ATCC 38327.</title>
        <authorList>
            <consortium name="The Broad Institute Genome Sequencing Platform"/>
            <person name="Russ C."/>
            <person name="Cuomo C."/>
            <person name="Burger G."/>
            <person name="Gray M.W."/>
            <person name="Holland P.W.H."/>
            <person name="King N."/>
            <person name="Lang F.B.F."/>
            <person name="Roger A.J."/>
            <person name="Ruiz-Trillo I."/>
            <person name="Young S.K."/>
            <person name="Zeng Q."/>
            <person name="Gargeya S."/>
            <person name="Fitzgerald M."/>
            <person name="Haas B."/>
            <person name="Abouelleil A."/>
            <person name="Alvarado L."/>
            <person name="Arachchi H.M."/>
            <person name="Berlin A."/>
            <person name="Chapman S.B."/>
            <person name="Gearin G."/>
            <person name="Goldberg J."/>
            <person name="Griggs A."/>
            <person name="Gujja S."/>
            <person name="Hansen M."/>
            <person name="Heiman D."/>
            <person name="Howarth C."/>
            <person name="Larimer J."/>
            <person name="Lui A."/>
            <person name="MacDonald P.J.P."/>
            <person name="McCowen C."/>
            <person name="Montmayeur A."/>
            <person name="Murphy C."/>
            <person name="Neiman D."/>
            <person name="Pearson M."/>
            <person name="Priest M."/>
            <person name="Roberts A."/>
            <person name="Saif S."/>
            <person name="Shea T."/>
            <person name="Sisk P."/>
            <person name="Stolte C."/>
            <person name="Sykes S."/>
            <person name="Wortman J."/>
            <person name="Nusbaum C."/>
            <person name="Birren B."/>
        </authorList>
    </citation>
    <scope>NUCLEOTIDE SEQUENCE [LARGE SCALE GENOMIC DNA]</scope>
    <source>
        <strain evidence="3 4">ATCC 38327</strain>
    </source>
</reference>
<dbReference type="OMA" id="SWNVPNI"/>
<dbReference type="PANTHER" id="PTHR30575">
    <property type="entry name" value="PEPTIDASE M20"/>
    <property type="match status" value="1"/>
</dbReference>
<sequence length="468" mass="50154">MDQLNKGRDHDGATTNDVWSTWLSRLFCGAGAPWCASVGTNGDGADMQGLPKLSKDVSATVDRVLAEISPRLREISLQIHDHPELGFQEKHAVQVLTKYLEEIGFVVERGAFAIETAFVATFEHVPANDKPAANKRPVQIGFCSEYDALPDLGHACGHNLIAISGLACAVAAKEAITKHNLKACIRLFGTPAEEGGGGKVLMVERGAFEDLDFCVMLHPSDADNSQSQARAMQWMEIHYTGRAAHAAARPWDGVNALDAKANIIPALASAKWIVRSATTAQRDALVERTVAWSTDAAVALLRSSDVPRGVNFPSGRDMRAESLGSTDFGNVSYSVPALHPHFYIGVPGVDTHTREFAAAARSEVAHTFTLRAAAALACAALTVVEHPHKLVNKIYKEYLEEKERAGADEDPICVDEQPAAAKASAPVPPPTKLRRGGAEPAVHRATEATPLLQGPPPSYDQAMSAPRC</sequence>
<dbReference type="Gene3D" id="3.40.630.10">
    <property type="entry name" value="Zn peptidases"/>
    <property type="match status" value="2"/>
</dbReference>
<dbReference type="EMBL" id="GG745335">
    <property type="protein sequence ID" value="KNE60017.1"/>
    <property type="molecule type" value="Genomic_DNA"/>
</dbReference>
<dbReference type="PANTHER" id="PTHR30575:SF0">
    <property type="entry name" value="XAA-ARG DIPEPTIDASE"/>
    <property type="match status" value="1"/>
</dbReference>
<keyword evidence="4" id="KW-1185">Reference proteome</keyword>
<evidence type="ECO:0000256" key="1">
    <source>
        <dbReference type="ARBA" id="ARBA00006247"/>
    </source>
</evidence>
<dbReference type="VEuPathDB" id="FungiDB:AMAG_05456"/>
<evidence type="ECO:0000313" key="3">
    <source>
        <dbReference type="EMBL" id="KNE60017.1"/>
    </source>
</evidence>
<dbReference type="SUPFAM" id="SSF53187">
    <property type="entry name" value="Zn-dependent exopeptidases"/>
    <property type="match status" value="1"/>
</dbReference>
<name>A0A0L0SC55_ALLM3</name>
<dbReference type="GO" id="GO:0016805">
    <property type="term" value="F:dipeptidase activity"/>
    <property type="evidence" value="ECO:0007669"/>
    <property type="project" value="TreeGrafter"/>
</dbReference>
<evidence type="ECO:0000256" key="2">
    <source>
        <dbReference type="SAM" id="MobiDB-lite"/>
    </source>
</evidence>
<dbReference type="InterPro" id="IPR002933">
    <property type="entry name" value="Peptidase_M20"/>
</dbReference>
<dbReference type="InterPro" id="IPR052030">
    <property type="entry name" value="Peptidase_M20/M20A_hydrolases"/>
</dbReference>